<dbReference type="InterPro" id="IPR000801">
    <property type="entry name" value="Esterase-like"/>
</dbReference>
<dbReference type="InterPro" id="IPR050583">
    <property type="entry name" value="Mycobacterial_A85_antigen"/>
</dbReference>
<dbReference type="InterPro" id="IPR013783">
    <property type="entry name" value="Ig-like_fold"/>
</dbReference>
<dbReference type="STRING" id="61647.LG71_24430"/>
<gene>
    <name evidence="6" type="ORF">ABW06_12390</name>
</gene>
<dbReference type="GO" id="GO:0008849">
    <property type="term" value="F:enterochelin esterase activity"/>
    <property type="evidence" value="ECO:0007669"/>
    <property type="project" value="InterPro"/>
</dbReference>
<accession>A0A0J5L108</accession>
<dbReference type="RefSeq" id="WP_048279061.1">
    <property type="nucleotide sequence ID" value="NZ_LDZF01000011.1"/>
</dbReference>
<dbReference type="InterPro" id="IPR014756">
    <property type="entry name" value="Ig_E-set"/>
</dbReference>
<evidence type="ECO:0000256" key="4">
    <source>
        <dbReference type="ARBA" id="ARBA00024201"/>
    </source>
</evidence>
<protein>
    <submittedName>
        <fullName evidence="6">Enterochelin esterase</fullName>
    </submittedName>
</protein>
<comment type="similarity">
    <text evidence="4">Belongs to the Fes family.</text>
</comment>
<dbReference type="SUPFAM" id="SSF53474">
    <property type="entry name" value="alpha/beta-Hydrolases"/>
    <property type="match status" value="1"/>
</dbReference>
<dbReference type="Proteomes" id="UP000036196">
    <property type="component" value="Unassembled WGS sequence"/>
</dbReference>
<dbReference type="PANTHER" id="PTHR48098:SF3">
    <property type="entry name" value="IRON(III) ENTEROBACTIN ESTERASE"/>
    <property type="match status" value="1"/>
</dbReference>
<dbReference type="EMBL" id="LDZF01000011">
    <property type="protein sequence ID" value="KMK13433.1"/>
    <property type="molecule type" value="Genomic_DNA"/>
</dbReference>
<evidence type="ECO:0000256" key="1">
    <source>
        <dbReference type="ARBA" id="ARBA00004496"/>
    </source>
</evidence>
<dbReference type="InterPro" id="IPR021764">
    <property type="entry name" value="Enterochelin_esterase_N"/>
</dbReference>
<comment type="caution">
    <text evidence="6">The sequence shown here is derived from an EMBL/GenBank/DDBJ whole genome shotgun (WGS) entry which is preliminary data.</text>
</comment>
<dbReference type="AlphaFoldDB" id="A0A0J5L108"/>
<feature type="domain" description="Enterochelin esterase N-terminal" evidence="5">
    <location>
        <begin position="39"/>
        <end position="150"/>
    </location>
</feature>
<dbReference type="GO" id="GO:0005737">
    <property type="term" value="C:cytoplasm"/>
    <property type="evidence" value="ECO:0007669"/>
    <property type="project" value="UniProtKB-SubCell"/>
</dbReference>
<dbReference type="Gene3D" id="3.40.50.1820">
    <property type="entry name" value="alpha/beta hydrolase"/>
    <property type="match status" value="1"/>
</dbReference>
<evidence type="ECO:0000256" key="3">
    <source>
        <dbReference type="ARBA" id="ARBA00022801"/>
    </source>
</evidence>
<comment type="subcellular location">
    <subcellularLocation>
        <location evidence="1">Cytoplasm</location>
    </subcellularLocation>
</comment>
<keyword evidence="3" id="KW-0378">Hydrolase</keyword>
<evidence type="ECO:0000313" key="6">
    <source>
        <dbReference type="EMBL" id="KMK13433.1"/>
    </source>
</evidence>
<sequence length="401" mass="42732">MNRVSPHLLDDLPRVIAQMGSGRAPLVAPVANCPELRDVTFLWRAQASLAGVYLFLNRVTDKANVEKGMMTQAGDSDIWTLTLRLPATYRGTYTFTEIPAQAQAEQVALLGGRRAALAGQADPLNAAAISVRGQRESVLALDLAPAQPEWDAEATPPRGALFSWTEEVAGRQRRLRLYLPDAAVDAPLGLLALPDAESWLDHVGLLSALDRAVACGRIAPTAVLGIDNIDNRDRCAMLGGDRALVDALAARLIPQARAAHPDKNWAGREGTMLAGQSLGGVTALMAARHAPETFGAVISSSPSMWWTPQSGGRPTGFSADDRSWVSDSVLADAPVKVRVRLNIGTLEGAMVPHVEALHRRLRDAGVDSALTHYTGGHDYAWWRGALIDGLAALRPGGPATP</sequence>
<dbReference type="PANTHER" id="PTHR48098">
    <property type="entry name" value="ENTEROCHELIN ESTERASE-RELATED"/>
    <property type="match status" value="1"/>
</dbReference>
<dbReference type="PATRIC" id="fig|61647.15.peg.610"/>
<dbReference type="InterPro" id="IPR029058">
    <property type="entry name" value="AB_hydrolase_fold"/>
</dbReference>
<dbReference type="eggNOG" id="COG2382">
    <property type="taxonomic scope" value="Bacteria"/>
</dbReference>
<dbReference type="GO" id="GO:0005506">
    <property type="term" value="F:iron ion binding"/>
    <property type="evidence" value="ECO:0007669"/>
    <property type="project" value="InterPro"/>
</dbReference>
<dbReference type="Gene3D" id="2.60.40.10">
    <property type="entry name" value="Immunoglobulins"/>
    <property type="match status" value="1"/>
</dbReference>
<evidence type="ECO:0000256" key="2">
    <source>
        <dbReference type="ARBA" id="ARBA00022490"/>
    </source>
</evidence>
<dbReference type="SUPFAM" id="SSF81296">
    <property type="entry name" value="E set domains"/>
    <property type="match status" value="1"/>
</dbReference>
<evidence type="ECO:0000313" key="7">
    <source>
        <dbReference type="Proteomes" id="UP000036196"/>
    </source>
</evidence>
<dbReference type="Pfam" id="PF11806">
    <property type="entry name" value="Enterochelin_N"/>
    <property type="match status" value="1"/>
</dbReference>
<name>A0A0J5L108_PLUGE</name>
<keyword evidence="2" id="KW-0963">Cytoplasm</keyword>
<evidence type="ECO:0000259" key="5">
    <source>
        <dbReference type="Pfam" id="PF11806"/>
    </source>
</evidence>
<reference evidence="6 7" key="1">
    <citation type="submission" date="2015-05" db="EMBL/GenBank/DDBJ databases">
        <title>Genome sequences of Pluralibacter gergoviae.</title>
        <authorList>
            <person name="Greninger A.L."/>
            <person name="Miller S."/>
        </authorList>
    </citation>
    <scope>NUCLEOTIDE SEQUENCE [LARGE SCALE GENOMIC DNA]</scope>
    <source>
        <strain evidence="6 7">JS81F13</strain>
    </source>
</reference>
<keyword evidence="7" id="KW-1185">Reference proteome</keyword>
<proteinExistence type="inferred from homology"/>
<dbReference type="GO" id="GO:0006826">
    <property type="term" value="P:iron ion transport"/>
    <property type="evidence" value="ECO:0007669"/>
    <property type="project" value="InterPro"/>
</dbReference>
<dbReference type="Pfam" id="PF00756">
    <property type="entry name" value="Esterase"/>
    <property type="match status" value="1"/>
</dbReference>
<organism evidence="6 7">
    <name type="scientific">Pluralibacter gergoviae</name>
    <name type="common">Enterobacter gergoviae</name>
    <dbReference type="NCBI Taxonomy" id="61647"/>
    <lineage>
        <taxon>Bacteria</taxon>
        <taxon>Pseudomonadati</taxon>
        <taxon>Pseudomonadota</taxon>
        <taxon>Gammaproteobacteria</taxon>
        <taxon>Enterobacterales</taxon>
        <taxon>Enterobacteriaceae</taxon>
        <taxon>Pluralibacter</taxon>
    </lineage>
</organism>